<feature type="non-terminal residue" evidence="1">
    <location>
        <position position="331"/>
    </location>
</feature>
<dbReference type="EMBL" id="GDID01003315">
    <property type="protein sequence ID" value="JAP93291.1"/>
    <property type="molecule type" value="Transcribed_RNA"/>
</dbReference>
<keyword evidence="1" id="KW-0472">Membrane</keyword>
<dbReference type="AlphaFoldDB" id="A0A146KCW2"/>
<protein>
    <submittedName>
        <fullName evidence="1">Transmembrane domain-containing protein</fullName>
    </submittedName>
</protein>
<proteinExistence type="predicted"/>
<accession>A0A146KCW2</accession>
<feature type="non-terminal residue" evidence="1">
    <location>
        <position position="1"/>
    </location>
</feature>
<organism evidence="1">
    <name type="scientific">Trepomonas sp. PC1</name>
    <dbReference type="NCBI Taxonomy" id="1076344"/>
    <lineage>
        <taxon>Eukaryota</taxon>
        <taxon>Metamonada</taxon>
        <taxon>Diplomonadida</taxon>
        <taxon>Hexamitidae</taxon>
        <taxon>Hexamitinae</taxon>
        <taxon>Trepomonas</taxon>
    </lineage>
</organism>
<sequence length="331" mass="38410">EIIILPEDNDFFIHFLLYIAEHPQFNEYPKKKFKQQFNGLFETMSKLRLSKRQKNVKKIANHQTKQTQIRQQKQIVNVFPPHMYYTQHLFMNNTAPWNNQVQKFNMLNIANEKGYVGIQTNVHTVRNEAQQTVNLRRECINLHVPAFYIPGLQSLADVRKKLPQKFPMFDFRMENFLNKLTIGLLLTPASALKPEFGAINQFRLKYFTQPSKKLRIRQFTESIELIGKPLMEQGWFIGDEDIESEIKILMSTSLGIDANSISKQIGKVSSFVNMMLYPFVQFEKDFKQTSITTSTYIGGLRQVLTTDSGIYCAAREPLAGSVIRDDCIPKI</sequence>
<keyword evidence="1" id="KW-0812">Transmembrane</keyword>
<evidence type="ECO:0000313" key="1">
    <source>
        <dbReference type="EMBL" id="JAP93291.1"/>
    </source>
</evidence>
<reference evidence="1" key="1">
    <citation type="submission" date="2015-07" db="EMBL/GenBank/DDBJ databases">
        <title>Adaptation to a free-living lifestyle via gene acquisitions in the diplomonad Trepomonas sp. PC1.</title>
        <authorList>
            <person name="Xu F."/>
            <person name="Jerlstrom-Hultqvist J."/>
            <person name="Kolisko M."/>
            <person name="Simpson A.G.B."/>
            <person name="Roger A.J."/>
            <person name="Svard S.G."/>
            <person name="Andersson J.O."/>
        </authorList>
    </citation>
    <scope>NUCLEOTIDE SEQUENCE</scope>
    <source>
        <strain evidence="1">PC1</strain>
    </source>
</reference>
<gene>
    <name evidence="1" type="ORF">TPC1_14483</name>
</gene>
<name>A0A146KCW2_9EUKA</name>